<evidence type="ECO:0000256" key="1">
    <source>
        <dbReference type="ARBA" id="ARBA00022737"/>
    </source>
</evidence>
<dbReference type="InterPro" id="IPR009091">
    <property type="entry name" value="RCC1/BLIP-II"/>
</dbReference>
<protein>
    <recommendedName>
        <fullName evidence="3">RCC1-like domain-containing protein</fullName>
    </recommendedName>
</protein>
<dbReference type="PANTHER" id="PTHR22870">
    <property type="entry name" value="REGULATOR OF CHROMOSOME CONDENSATION"/>
    <property type="match status" value="1"/>
</dbReference>
<evidence type="ECO:0000259" key="3">
    <source>
        <dbReference type="Pfam" id="PF25390"/>
    </source>
</evidence>
<dbReference type="Pfam" id="PF25390">
    <property type="entry name" value="WD40_RLD"/>
    <property type="match status" value="1"/>
</dbReference>
<reference evidence="4" key="1">
    <citation type="submission" date="2020-11" db="EMBL/GenBank/DDBJ databases">
        <authorList>
            <person name="Tran Van P."/>
        </authorList>
    </citation>
    <scope>NUCLEOTIDE SEQUENCE</scope>
</reference>
<dbReference type="PRINTS" id="PR00633">
    <property type="entry name" value="RCCNDNSATION"/>
</dbReference>
<dbReference type="PROSITE" id="PS00626">
    <property type="entry name" value="RCC1_2"/>
    <property type="match status" value="1"/>
</dbReference>
<dbReference type="InterPro" id="IPR000408">
    <property type="entry name" value="Reg_chr_condens"/>
</dbReference>
<accession>A0A7R9KCI6</accession>
<dbReference type="InterPro" id="IPR051210">
    <property type="entry name" value="Ub_ligase/GEF_domain"/>
</dbReference>
<proteinExistence type="predicted"/>
<dbReference type="SUPFAM" id="SSF50985">
    <property type="entry name" value="RCC1/BLIP-II"/>
    <property type="match status" value="1"/>
</dbReference>
<dbReference type="PROSITE" id="PS50012">
    <property type="entry name" value="RCC1_3"/>
    <property type="match status" value="4"/>
</dbReference>
<keyword evidence="1" id="KW-0677">Repeat</keyword>
<dbReference type="EMBL" id="OC854759">
    <property type="protein sequence ID" value="CAD7620266.1"/>
    <property type="molecule type" value="Genomic_DNA"/>
</dbReference>
<evidence type="ECO:0000313" key="5">
    <source>
        <dbReference type="Proteomes" id="UP000759131"/>
    </source>
</evidence>
<dbReference type="InterPro" id="IPR058923">
    <property type="entry name" value="RCC1-like_dom"/>
</dbReference>
<dbReference type="Gene3D" id="2.130.10.30">
    <property type="entry name" value="Regulator of chromosome condensation 1/beta-lactamase-inhibitor protein II"/>
    <property type="match status" value="1"/>
</dbReference>
<feature type="domain" description="RCC1-like" evidence="3">
    <location>
        <begin position="28"/>
        <end position="268"/>
    </location>
</feature>
<dbReference type="EMBL" id="CAJPIZ010000184">
    <property type="protein sequence ID" value="CAG2100696.1"/>
    <property type="molecule type" value="Genomic_DNA"/>
</dbReference>
<dbReference type="PANTHER" id="PTHR22870:SF408">
    <property type="entry name" value="OS09G0560450 PROTEIN"/>
    <property type="match status" value="1"/>
</dbReference>
<feature type="repeat" description="RCC1" evidence="2">
    <location>
        <begin position="54"/>
        <end position="108"/>
    </location>
</feature>
<feature type="repeat" description="RCC1" evidence="2">
    <location>
        <begin position="109"/>
        <end position="158"/>
    </location>
</feature>
<organism evidence="4">
    <name type="scientific">Medioppia subpectinata</name>
    <dbReference type="NCBI Taxonomy" id="1979941"/>
    <lineage>
        <taxon>Eukaryota</taxon>
        <taxon>Metazoa</taxon>
        <taxon>Ecdysozoa</taxon>
        <taxon>Arthropoda</taxon>
        <taxon>Chelicerata</taxon>
        <taxon>Arachnida</taxon>
        <taxon>Acari</taxon>
        <taxon>Acariformes</taxon>
        <taxon>Sarcoptiformes</taxon>
        <taxon>Oribatida</taxon>
        <taxon>Brachypylina</taxon>
        <taxon>Oppioidea</taxon>
        <taxon>Oppiidae</taxon>
        <taxon>Medioppia</taxon>
    </lineage>
</organism>
<evidence type="ECO:0000256" key="2">
    <source>
        <dbReference type="PROSITE-ProRule" id="PRU00235"/>
    </source>
</evidence>
<dbReference type="Proteomes" id="UP000759131">
    <property type="component" value="Unassembled WGS sequence"/>
</dbReference>
<feature type="repeat" description="RCC1" evidence="2">
    <location>
        <begin position="156"/>
        <end position="207"/>
    </location>
</feature>
<dbReference type="OrthoDB" id="6485644at2759"/>
<gene>
    <name evidence="4" type="ORF">OSB1V03_LOCUS758</name>
</gene>
<keyword evidence="5" id="KW-1185">Reference proteome</keyword>
<dbReference type="AlphaFoldDB" id="A0A7R9KCI6"/>
<feature type="repeat" description="RCC1" evidence="2">
    <location>
        <begin position="208"/>
        <end position="258"/>
    </location>
</feature>
<name>A0A7R9KCI6_9ACAR</name>
<sequence>MAGNEVIVVTKDDVVFHMNVNNVSKMTELSELSGKDVIKIVAGESHVCALTSSGDVYVWGENSCGQLGTGPESKHSSEKPVKLDLDLNNEKVVDIECGQCYTLVVTNAGQVYGWGCSRKLGNGDIDGQSPPIKVMGLEGQHLSGIACGYHHSVAVTDSGRVGYNQSNQLGLGHKTDQLIPVQNPYFNDIKVNKVVTGNHHTLLLSADGNVYAFGSNDYAQLGTGSFDEQGTPYNPLIKHGPFVDIVAQKFNNISAAVTANGGHFVWGKCRKPLGTLLSPTVVTGVDSIHDIIGLYAKTPATYYSIDVSDGVDHPVLEALNS</sequence>
<evidence type="ECO:0000313" key="4">
    <source>
        <dbReference type="EMBL" id="CAD7620266.1"/>
    </source>
</evidence>